<keyword evidence="2 3" id="KW-0378">Hydrolase</keyword>
<feature type="domain" description="Carboxylesterase type B" evidence="4">
    <location>
        <begin position="10"/>
        <end position="494"/>
    </location>
</feature>
<dbReference type="AlphaFoldDB" id="A0A9D1JQP9"/>
<reference evidence="5" key="2">
    <citation type="journal article" date="2021" name="PeerJ">
        <title>Extensive microbial diversity within the chicken gut microbiome revealed by metagenomics and culture.</title>
        <authorList>
            <person name="Gilroy R."/>
            <person name="Ravi A."/>
            <person name="Getino M."/>
            <person name="Pursley I."/>
            <person name="Horton D.L."/>
            <person name="Alikhan N.F."/>
            <person name="Baker D."/>
            <person name="Gharbi K."/>
            <person name="Hall N."/>
            <person name="Watson M."/>
            <person name="Adriaenssens E.M."/>
            <person name="Foster-Nyarko E."/>
            <person name="Jarju S."/>
            <person name="Secka A."/>
            <person name="Antonio M."/>
            <person name="Oren A."/>
            <person name="Chaudhuri R.R."/>
            <person name="La Ragione R."/>
            <person name="Hildebrand F."/>
            <person name="Pallen M.J."/>
        </authorList>
    </citation>
    <scope>NUCLEOTIDE SEQUENCE</scope>
    <source>
        <strain evidence="5">CHK178-757</strain>
    </source>
</reference>
<comment type="similarity">
    <text evidence="1 3">Belongs to the type-B carboxylesterase/lipase family.</text>
</comment>
<dbReference type="Gene3D" id="3.40.50.1820">
    <property type="entry name" value="alpha/beta hydrolase"/>
    <property type="match status" value="1"/>
</dbReference>
<dbReference type="PROSITE" id="PS00122">
    <property type="entry name" value="CARBOXYLESTERASE_B_1"/>
    <property type="match status" value="1"/>
</dbReference>
<accession>A0A9D1JQP9</accession>
<protein>
    <recommendedName>
        <fullName evidence="3">Carboxylic ester hydrolase</fullName>
        <ecNumber evidence="3">3.1.1.-</ecNumber>
    </recommendedName>
</protein>
<comment type="caution">
    <text evidence="5">The sequence shown here is derived from an EMBL/GenBank/DDBJ whole genome shotgun (WGS) entry which is preliminary data.</text>
</comment>
<evidence type="ECO:0000313" key="6">
    <source>
        <dbReference type="Proteomes" id="UP000823927"/>
    </source>
</evidence>
<organism evidence="5 6">
    <name type="scientific">Candidatus Scybalocola faecigallinarum</name>
    <dbReference type="NCBI Taxonomy" id="2840941"/>
    <lineage>
        <taxon>Bacteria</taxon>
        <taxon>Bacillati</taxon>
        <taxon>Bacillota</taxon>
        <taxon>Clostridia</taxon>
        <taxon>Lachnospirales</taxon>
        <taxon>Lachnospiraceae</taxon>
        <taxon>Lachnospiraceae incertae sedis</taxon>
        <taxon>Candidatus Scybalocola (ex Gilroy et al. 2021)</taxon>
    </lineage>
</organism>
<evidence type="ECO:0000256" key="3">
    <source>
        <dbReference type="RuleBase" id="RU361235"/>
    </source>
</evidence>
<evidence type="ECO:0000256" key="1">
    <source>
        <dbReference type="ARBA" id="ARBA00005964"/>
    </source>
</evidence>
<dbReference type="Proteomes" id="UP000823927">
    <property type="component" value="Unassembled WGS sequence"/>
</dbReference>
<dbReference type="InterPro" id="IPR002018">
    <property type="entry name" value="CarbesteraseB"/>
</dbReference>
<sequence>MERNFNYDDVPVVETQSGLLKGYSMDHVYIFKGIPYAQAKRFHMPEPVTPWEGVRDATSYGFVCHLLNQETPNGELLVPHRYWPQSEHCQNLNIWTKSLEKGVKRPVIIWLHGGGYTAGSSIEQVAYDGYNMCDEADLVVVSVNHRLNILGYLDLSAYGEEYANSANAGHADLVAALQWVHDNIEAFGGDPDNVTIFGQSGGGMKVTDLMQIPAADGLFQKGFVMSGVTKPGFMPPQKGDGHTIVEALLQELGLEAGNARLLENVPYYELAQAYNKISPALAMQGIYVGGGPKINDYYMGNPLEIGFRDHAYEIPLLVGSVFGEFSFRPQNFDKASLTDEEALALVEQAYKGHGKEIMEKFAAAYPDKYSVDAMNIDRVMRGASKALTALHAKGHKAPVWLYNFTLEFPYQHGKIAWHCADIPFVFNNTDKVEICNIPGVSQKLEKQIFGAVAAFAEKGDPNHEGLPQWTPVTETDEPTMIFDRTCQVRHNYDDDLLQYMDEVLPPFSMADLFGQDVQH</sequence>
<dbReference type="InterPro" id="IPR019826">
    <property type="entry name" value="Carboxylesterase_B_AS"/>
</dbReference>
<dbReference type="EC" id="3.1.1.-" evidence="3"/>
<dbReference type="PANTHER" id="PTHR11559">
    <property type="entry name" value="CARBOXYLESTERASE"/>
    <property type="match status" value="1"/>
</dbReference>
<dbReference type="EMBL" id="DVIT01000021">
    <property type="protein sequence ID" value="HIS46964.1"/>
    <property type="molecule type" value="Genomic_DNA"/>
</dbReference>
<dbReference type="SUPFAM" id="SSF53474">
    <property type="entry name" value="alpha/beta-Hydrolases"/>
    <property type="match status" value="1"/>
</dbReference>
<dbReference type="GO" id="GO:0016787">
    <property type="term" value="F:hydrolase activity"/>
    <property type="evidence" value="ECO:0007669"/>
    <property type="project" value="UniProtKB-KW"/>
</dbReference>
<name>A0A9D1JQP9_9FIRM</name>
<evidence type="ECO:0000259" key="4">
    <source>
        <dbReference type="Pfam" id="PF00135"/>
    </source>
</evidence>
<dbReference type="Pfam" id="PF00135">
    <property type="entry name" value="COesterase"/>
    <property type="match status" value="1"/>
</dbReference>
<dbReference type="InterPro" id="IPR029058">
    <property type="entry name" value="AB_hydrolase_fold"/>
</dbReference>
<evidence type="ECO:0000256" key="2">
    <source>
        <dbReference type="ARBA" id="ARBA00022801"/>
    </source>
</evidence>
<reference evidence="5" key="1">
    <citation type="submission" date="2020-10" db="EMBL/GenBank/DDBJ databases">
        <authorList>
            <person name="Gilroy R."/>
        </authorList>
    </citation>
    <scope>NUCLEOTIDE SEQUENCE</scope>
    <source>
        <strain evidence="5">CHK178-757</strain>
    </source>
</reference>
<proteinExistence type="inferred from homology"/>
<dbReference type="InterPro" id="IPR050309">
    <property type="entry name" value="Type-B_Carboxylest/Lipase"/>
</dbReference>
<evidence type="ECO:0000313" key="5">
    <source>
        <dbReference type="EMBL" id="HIS46964.1"/>
    </source>
</evidence>
<gene>
    <name evidence="5" type="ORF">IAB46_05290</name>
</gene>